<evidence type="ECO:0000259" key="5">
    <source>
        <dbReference type="Pfam" id="PF04542"/>
    </source>
</evidence>
<dbReference type="GO" id="GO:0003677">
    <property type="term" value="F:DNA binding"/>
    <property type="evidence" value="ECO:0007669"/>
    <property type="project" value="InterPro"/>
</dbReference>
<dbReference type="InterPro" id="IPR039425">
    <property type="entry name" value="RNA_pol_sigma-70-like"/>
</dbReference>
<dbReference type="InterPro" id="IPR007627">
    <property type="entry name" value="RNA_pol_sigma70_r2"/>
</dbReference>
<comment type="caution">
    <text evidence="7">The sequence shown here is derived from an EMBL/GenBank/DDBJ whole genome shotgun (WGS) entry which is preliminary data.</text>
</comment>
<sequence>MQTSVVNKYHLNEEQLLICWQQFLDGEREAFGRLISFYYAALFQYGMKMHADKAFVQDCIQDMATHLWSRRERLSREVHVKSYLFKSLRHDMMRQLRRRQLQAQHIIQWWKTDPHFDAEFSVETSIIDNEAAKEQRQRLHESLQSLSPRQQEIIYLRYYQNMDHEQVAVIMKLQKEAVYNLLSAAIKRLKSHWGLAVALIISLLSKFF</sequence>
<dbReference type="GO" id="GO:0016987">
    <property type="term" value="F:sigma factor activity"/>
    <property type="evidence" value="ECO:0007669"/>
    <property type="project" value="UniProtKB-KW"/>
</dbReference>
<accession>A0A3S1DTF1</accession>
<evidence type="ECO:0000256" key="2">
    <source>
        <dbReference type="ARBA" id="ARBA00023015"/>
    </source>
</evidence>
<dbReference type="CDD" id="cd06171">
    <property type="entry name" value="Sigma70_r4"/>
    <property type="match status" value="1"/>
</dbReference>
<dbReference type="SUPFAM" id="SSF88659">
    <property type="entry name" value="Sigma3 and sigma4 domains of RNA polymerase sigma factors"/>
    <property type="match status" value="1"/>
</dbReference>
<dbReference type="NCBIfam" id="TIGR02937">
    <property type="entry name" value="sigma70-ECF"/>
    <property type="match status" value="1"/>
</dbReference>
<dbReference type="SUPFAM" id="SSF88946">
    <property type="entry name" value="Sigma2 domain of RNA polymerase sigma factors"/>
    <property type="match status" value="1"/>
</dbReference>
<feature type="domain" description="RNA polymerase sigma factor 70 region 4 type 2" evidence="6">
    <location>
        <begin position="136"/>
        <end position="189"/>
    </location>
</feature>
<reference evidence="7" key="1">
    <citation type="submission" date="2020-05" db="EMBL/GenBank/DDBJ databases">
        <title>Chitinophaga laudate sp. nov., isolated from a tropical peat swamp.</title>
        <authorList>
            <person name="Goh C.B.S."/>
            <person name="Lee M.S."/>
            <person name="Parimannan S."/>
            <person name="Pasbakhsh P."/>
            <person name="Yule C.M."/>
            <person name="Rajandas H."/>
            <person name="Loke S."/>
            <person name="Croft L."/>
            <person name="Tan J.B.L."/>
        </authorList>
    </citation>
    <scope>NUCLEOTIDE SEQUENCE</scope>
    <source>
        <strain evidence="7">Mgbs1</strain>
    </source>
</reference>
<evidence type="ECO:0000256" key="4">
    <source>
        <dbReference type="ARBA" id="ARBA00023163"/>
    </source>
</evidence>
<evidence type="ECO:0000256" key="3">
    <source>
        <dbReference type="ARBA" id="ARBA00023082"/>
    </source>
</evidence>
<dbReference type="OrthoDB" id="9150024at2"/>
<name>A0A3S1DTF1_9BACT</name>
<dbReference type="GO" id="GO:0006352">
    <property type="term" value="P:DNA-templated transcription initiation"/>
    <property type="evidence" value="ECO:0007669"/>
    <property type="project" value="InterPro"/>
</dbReference>
<dbReference type="Gene3D" id="1.10.1740.10">
    <property type="match status" value="1"/>
</dbReference>
<evidence type="ECO:0000259" key="6">
    <source>
        <dbReference type="Pfam" id="PF08281"/>
    </source>
</evidence>
<proteinExistence type="inferred from homology"/>
<feature type="domain" description="RNA polymerase sigma-70 region 2" evidence="5">
    <location>
        <begin position="38"/>
        <end position="100"/>
    </location>
</feature>
<keyword evidence="8" id="KW-1185">Reference proteome</keyword>
<dbReference type="InterPro" id="IPR014284">
    <property type="entry name" value="RNA_pol_sigma-70_dom"/>
</dbReference>
<dbReference type="PANTHER" id="PTHR43133">
    <property type="entry name" value="RNA POLYMERASE ECF-TYPE SIGMA FACTO"/>
    <property type="match status" value="1"/>
</dbReference>
<comment type="similarity">
    <text evidence="1">Belongs to the sigma-70 factor family. ECF subfamily.</text>
</comment>
<dbReference type="PANTHER" id="PTHR43133:SF46">
    <property type="entry name" value="RNA POLYMERASE SIGMA-70 FACTOR ECF SUBFAMILY"/>
    <property type="match status" value="1"/>
</dbReference>
<organism evidence="7 8">
    <name type="scientific">Chitinophaga solisilvae</name>
    <dbReference type="NCBI Taxonomy" id="1233460"/>
    <lineage>
        <taxon>Bacteria</taxon>
        <taxon>Pseudomonadati</taxon>
        <taxon>Bacteroidota</taxon>
        <taxon>Chitinophagia</taxon>
        <taxon>Chitinophagales</taxon>
        <taxon>Chitinophagaceae</taxon>
        <taxon>Chitinophaga</taxon>
    </lineage>
</organism>
<evidence type="ECO:0000313" key="7">
    <source>
        <dbReference type="EMBL" id="NSL88307.1"/>
    </source>
</evidence>
<keyword evidence="4" id="KW-0804">Transcription</keyword>
<dbReference type="Gene3D" id="1.10.10.10">
    <property type="entry name" value="Winged helix-like DNA-binding domain superfamily/Winged helix DNA-binding domain"/>
    <property type="match status" value="1"/>
</dbReference>
<keyword evidence="3" id="KW-0731">Sigma factor</keyword>
<dbReference type="InterPro" id="IPR013324">
    <property type="entry name" value="RNA_pol_sigma_r3/r4-like"/>
</dbReference>
<dbReference type="InterPro" id="IPR013249">
    <property type="entry name" value="RNA_pol_sigma70_r4_t2"/>
</dbReference>
<evidence type="ECO:0000313" key="8">
    <source>
        <dbReference type="Proteomes" id="UP000281028"/>
    </source>
</evidence>
<dbReference type="Pfam" id="PF04542">
    <property type="entry name" value="Sigma70_r2"/>
    <property type="match status" value="1"/>
</dbReference>
<evidence type="ECO:0000256" key="1">
    <source>
        <dbReference type="ARBA" id="ARBA00010641"/>
    </source>
</evidence>
<dbReference type="InterPro" id="IPR036388">
    <property type="entry name" value="WH-like_DNA-bd_sf"/>
</dbReference>
<dbReference type="Pfam" id="PF08281">
    <property type="entry name" value="Sigma70_r4_2"/>
    <property type="match status" value="1"/>
</dbReference>
<dbReference type="Proteomes" id="UP000281028">
    <property type="component" value="Unassembled WGS sequence"/>
</dbReference>
<dbReference type="AlphaFoldDB" id="A0A3S1DTF1"/>
<keyword evidence="2" id="KW-0805">Transcription regulation</keyword>
<gene>
    <name evidence="7" type="ORF">ECE50_015815</name>
</gene>
<dbReference type="InterPro" id="IPR013325">
    <property type="entry name" value="RNA_pol_sigma_r2"/>
</dbReference>
<protein>
    <submittedName>
        <fullName evidence="7">Sigma-70 family RNA polymerase sigma factor</fullName>
    </submittedName>
</protein>
<dbReference type="EMBL" id="RIAR02000001">
    <property type="protein sequence ID" value="NSL88307.1"/>
    <property type="molecule type" value="Genomic_DNA"/>
</dbReference>